<dbReference type="Proteomes" id="UP001159659">
    <property type="component" value="Unassembled WGS sequence"/>
</dbReference>
<gene>
    <name evidence="1" type="ORF">PFR002_LOCUS4369</name>
</gene>
<organism evidence="1 2">
    <name type="scientific">Peronospora farinosa</name>
    <dbReference type="NCBI Taxonomy" id="134698"/>
    <lineage>
        <taxon>Eukaryota</taxon>
        <taxon>Sar</taxon>
        <taxon>Stramenopiles</taxon>
        <taxon>Oomycota</taxon>
        <taxon>Peronosporomycetes</taxon>
        <taxon>Peronosporales</taxon>
        <taxon>Peronosporaceae</taxon>
        <taxon>Peronospora</taxon>
    </lineage>
</organism>
<evidence type="ECO:0000313" key="1">
    <source>
        <dbReference type="EMBL" id="CAI5722133.1"/>
    </source>
</evidence>
<dbReference type="AlphaFoldDB" id="A0AAV0THP3"/>
<sequence>MHELPEDAASVVSTQMEKLLSTVLHSQEIDNYMALTGMWPIDIVKLLHLHGFAVKCALTIPTPVVRLEAIMRMIQSAAYGSAQQELLDTPCFLDGEQARRL</sequence>
<accession>A0AAV0THP3</accession>
<proteinExistence type="predicted"/>
<evidence type="ECO:0000313" key="2">
    <source>
        <dbReference type="Proteomes" id="UP001159659"/>
    </source>
</evidence>
<protein>
    <submittedName>
        <fullName evidence="1">Uncharacterized protein</fullName>
    </submittedName>
</protein>
<name>A0AAV0THP3_9STRA</name>
<comment type="caution">
    <text evidence="1">The sequence shown here is derived from an EMBL/GenBank/DDBJ whole genome shotgun (WGS) entry which is preliminary data.</text>
</comment>
<dbReference type="EMBL" id="CANTFK010000666">
    <property type="protein sequence ID" value="CAI5722133.1"/>
    <property type="molecule type" value="Genomic_DNA"/>
</dbReference>
<reference evidence="1" key="1">
    <citation type="submission" date="2022-12" db="EMBL/GenBank/DDBJ databases">
        <authorList>
            <person name="Webb A."/>
        </authorList>
    </citation>
    <scope>NUCLEOTIDE SEQUENCE</scope>
    <source>
        <strain evidence="1">Pf2</strain>
    </source>
</reference>